<organism evidence="1 2">
    <name type="scientific">Octopus vulgaris</name>
    <name type="common">Common octopus</name>
    <dbReference type="NCBI Taxonomy" id="6645"/>
    <lineage>
        <taxon>Eukaryota</taxon>
        <taxon>Metazoa</taxon>
        <taxon>Spiralia</taxon>
        <taxon>Lophotrochozoa</taxon>
        <taxon>Mollusca</taxon>
        <taxon>Cephalopoda</taxon>
        <taxon>Coleoidea</taxon>
        <taxon>Octopodiformes</taxon>
        <taxon>Octopoda</taxon>
        <taxon>Incirrata</taxon>
        <taxon>Octopodidae</taxon>
        <taxon>Octopus</taxon>
    </lineage>
</organism>
<dbReference type="Proteomes" id="UP001162480">
    <property type="component" value="Chromosome 14"/>
</dbReference>
<evidence type="ECO:0000313" key="1">
    <source>
        <dbReference type="EMBL" id="CAI9733559.1"/>
    </source>
</evidence>
<dbReference type="PANTHER" id="PTHR47027">
    <property type="entry name" value="REVERSE TRANSCRIPTASE DOMAIN-CONTAINING PROTEIN"/>
    <property type="match status" value="1"/>
</dbReference>
<dbReference type="AlphaFoldDB" id="A0AA36BGD1"/>
<sequence length="110" mass="12241">MEIGKPTAFWDSFSDHTLENIQHIIYKFAAAARCIGLTISIEMIELLYQPHSGNNLEILPCVFVEGNTLKTVDAFTYLGSIVTSDAKLDREVQNGIGKARTAFGKIHDRL</sequence>
<name>A0AA36BGD1_OCTVU</name>
<accession>A0AA36BGD1</accession>
<reference evidence="1" key="1">
    <citation type="submission" date="2023-08" db="EMBL/GenBank/DDBJ databases">
        <authorList>
            <person name="Alioto T."/>
            <person name="Alioto T."/>
            <person name="Gomez Garrido J."/>
        </authorList>
    </citation>
    <scope>NUCLEOTIDE SEQUENCE</scope>
</reference>
<dbReference type="EMBL" id="OX597827">
    <property type="protein sequence ID" value="CAI9733559.1"/>
    <property type="molecule type" value="Genomic_DNA"/>
</dbReference>
<proteinExistence type="predicted"/>
<dbReference type="PANTHER" id="PTHR47027:SF20">
    <property type="entry name" value="REVERSE TRANSCRIPTASE-LIKE PROTEIN WITH RNA-DIRECTED DNA POLYMERASE DOMAIN"/>
    <property type="match status" value="1"/>
</dbReference>
<protein>
    <submittedName>
        <fullName evidence="1">Uncharacterized protein</fullName>
    </submittedName>
</protein>
<gene>
    <name evidence="1" type="ORF">OCTVUL_1B021378</name>
</gene>
<keyword evidence="2" id="KW-1185">Reference proteome</keyword>
<evidence type="ECO:0000313" key="2">
    <source>
        <dbReference type="Proteomes" id="UP001162480"/>
    </source>
</evidence>